<keyword evidence="12" id="KW-1185">Reference proteome</keyword>
<dbReference type="InterPro" id="IPR033128">
    <property type="entry name" value="Adenylosuccin_syn_Lys_AS"/>
</dbReference>
<keyword evidence="7 8" id="KW-0342">GTP-binding</keyword>
<dbReference type="PROSITE" id="PS01266">
    <property type="entry name" value="ADENYLOSUCCIN_SYN_1"/>
    <property type="match status" value="1"/>
</dbReference>
<accession>A0ABW7NBB5</accession>
<feature type="binding site" evidence="8">
    <location>
        <position position="14"/>
    </location>
    <ligand>
        <name>Mg(2+)</name>
        <dbReference type="ChEBI" id="CHEBI:18420"/>
    </ligand>
</feature>
<feature type="binding site" description="in other chain" evidence="8">
    <location>
        <position position="302"/>
    </location>
    <ligand>
        <name>IMP</name>
        <dbReference type="ChEBI" id="CHEBI:58053"/>
        <note>ligand shared between dimeric partners</note>
    </ligand>
</feature>
<feature type="binding site" evidence="8">
    <location>
        <position position="304"/>
    </location>
    <ligand>
        <name>GTP</name>
        <dbReference type="ChEBI" id="CHEBI:37565"/>
    </ligand>
</feature>
<dbReference type="EC" id="6.3.4.4" evidence="8 10"/>
<dbReference type="InterPro" id="IPR042111">
    <property type="entry name" value="Adenylosuccinate_synth_dom3"/>
</dbReference>
<dbReference type="NCBIfam" id="TIGR00184">
    <property type="entry name" value="purA"/>
    <property type="match status" value="1"/>
</dbReference>
<comment type="pathway">
    <text evidence="8 10">Purine metabolism; AMP biosynthesis via de novo pathway; AMP from IMP: step 1/2.</text>
</comment>
<feature type="active site" description="Proton donor" evidence="8">
    <location>
        <position position="42"/>
    </location>
</feature>
<feature type="binding site" evidence="8">
    <location>
        <begin position="330"/>
        <end position="332"/>
    </location>
    <ligand>
        <name>GTP</name>
        <dbReference type="ChEBI" id="CHEBI:37565"/>
    </ligand>
</feature>
<dbReference type="InterPro" id="IPR042110">
    <property type="entry name" value="Adenylosuccinate_synth_dom2"/>
</dbReference>
<comment type="cofactor">
    <cofactor evidence="8">
        <name>Mg(2+)</name>
        <dbReference type="ChEBI" id="CHEBI:18420"/>
    </cofactor>
    <text evidence="8">Binds 1 Mg(2+) ion per subunit.</text>
</comment>
<keyword evidence="2 8" id="KW-0436">Ligase</keyword>
<protein>
    <recommendedName>
        <fullName evidence="8 10">Adenylosuccinate synthetase</fullName>
        <shortName evidence="8">AMPSase</shortName>
        <shortName evidence="8">AdSS</shortName>
        <ecNumber evidence="8 10">6.3.4.4</ecNumber>
    </recommendedName>
    <alternativeName>
        <fullName evidence="8">IMP--aspartate ligase</fullName>
    </alternativeName>
</protein>
<dbReference type="InterPro" id="IPR001114">
    <property type="entry name" value="Adenylosuccinate_synthetase"/>
</dbReference>
<feature type="binding site" description="in other chain" evidence="8">
    <location>
        <begin position="39"/>
        <end position="42"/>
    </location>
    <ligand>
        <name>IMP</name>
        <dbReference type="ChEBI" id="CHEBI:58053"/>
        <note>ligand shared between dimeric partners</note>
    </ligand>
</feature>
<evidence type="ECO:0000256" key="1">
    <source>
        <dbReference type="ARBA" id="ARBA00011738"/>
    </source>
</evidence>
<evidence type="ECO:0000256" key="8">
    <source>
        <dbReference type="HAMAP-Rule" id="MF_00011"/>
    </source>
</evidence>
<evidence type="ECO:0000313" key="11">
    <source>
        <dbReference type="EMBL" id="MFH6984777.1"/>
    </source>
</evidence>
<feature type="binding site" evidence="8">
    <location>
        <begin position="409"/>
        <end position="411"/>
    </location>
    <ligand>
        <name>GTP</name>
        <dbReference type="ChEBI" id="CHEBI:37565"/>
    </ligand>
</feature>
<evidence type="ECO:0000256" key="9">
    <source>
        <dbReference type="PROSITE-ProRule" id="PRU10134"/>
    </source>
</evidence>
<dbReference type="PROSITE" id="PS00513">
    <property type="entry name" value="ADENYLOSUCCIN_SYN_2"/>
    <property type="match status" value="1"/>
</dbReference>
<reference evidence="11 12" key="1">
    <citation type="journal article" date="2013" name="Int. J. Syst. Evol. Microbiol.">
        <title>Marinoscillum luteum sp. nov., isolated from marine sediment.</title>
        <authorList>
            <person name="Cha I.T."/>
            <person name="Park S.J."/>
            <person name="Kim S.J."/>
            <person name="Kim J.G."/>
            <person name="Jung M.Y."/>
            <person name="Shin K.S."/>
            <person name="Kwon K.K."/>
            <person name="Yang S.H."/>
            <person name="Seo Y.S."/>
            <person name="Rhee S.K."/>
        </authorList>
    </citation>
    <scope>NUCLEOTIDE SEQUENCE [LARGE SCALE GENOMIC DNA]</scope>
    <source>
        <strain evidence="11 12">KCTC 23939</strain>
    </source>
</reference>
<evidence type="ECO:0000256" key="7">
    <source>
        <dbReference type="ARBA" id="ARBA00023134"/>
    </source>
</evidence>
<dbReference type="InterPro" id="IPR027417">
    <property type="entry name" value="P-loop_NTPase"/>
</dbReference>
<feature type="binding site" evidence="8">
    <location>
        <begin position="13"/>
        <end position="19"/>
    </location>
    <ligand>
        <name>GTP</name>
        <dbReference type="ChEBI" id="CHEBI:37565"/>
    </ligand>
</feature>
<dbReference type="Gene3D" id="3.40.440.10">
    <property type="entry name" value="Adenylosuccinate Synthetase, subunit A, domain 1"/>
    <property type="match status" value="1"/>
</dbReference>
<evidence type="ECO:0000256" key="5">
    <source>
        <dbReference type="ARBA" id="ARBA00022755"/>
    </source>
</evidence>
<dbReference type="PANTHER" id="PTHR11846:SF0">
    <property type="entry name" value="ADENYLOSUCCINATE SYNTHETASE"/>
    <property type="match status" value="1"/>
</dbReference>
<feature type="binding site" evidence="8">
    <location>
        <position position="144"/>
    </location>
    <ligand>
        <name>IMP</name>
        <dbReference type="ChEBI" id="CHEBI:58053"/>
        <note>ligand shared between dimeric partners</note>
    </ligand>
</feature>
<evidence type="ECO:0000256" key="10">
    <source>
        <dbReference type="RuleBase" id="RU000520"/>
    </source>
</evidence>
<dbReference type="HAMAP" id="MF_00011">
    <property type="entry name" value="Adenylosucc_synth"/>
    <property type="match status" value="1"/>
</dbReference>
<keyword evidence="8" id="KW-0963">Cytoplasm</keyword>
<dbReference type="Proteomes" id="UP001610063">
    <property type="component" value="Unassembled WGS sequence"/>
</dbReference>
<keyword evidence="4 8" id="KW-0547">Nucleotide-binding</keyword>
<comment type="function">
    <text evidence="8">Plays an important role in the de novo pathway of purine nucleotide biosynthesis. Catalyzes the first committed step in the biosynthesis of AMP from IMP.</text>
</comment>
<keyword evidence="3 8" id="KW-0479">Metal-binding</keyword>
<sequence>MASVDILLGLQWGDEGKGKVVDYLAPKYDVVARFQGGPNAGHTLEFDGHKHVLHQIPSGIFHEGILNVIGNGVVLDPITFKREIEELAPFNLDLKRHLVISNKTQMIIPTHRMLDKAYEIAKGDKKIGSTLRGIGPTYQDKAARKGLRIGDINEPDFDERYKQLRDFHLEILERYNFEALLEEEEKQFFEAVELVREFDILSTEYLINQALVDGQSVLAEGAQGSLLDIDFGSYPFVTSSNTIAAGACTGLGVAPGRIGEVYGIFKAYCTRVGSGPFPTELHGEAGETLRKLGNEFGATTGRPRRCGWLDLPALKYTCMLNGVTQLFMMKADVLSDMDEIKVCHSYKLGDQITEELPLYLDTQNEGLLYESFKGWKDNNISAFENLPQSLDEYVKYIENQTQTPISLISLGPDRTQTLLKEKIS</sequence>
<dbReference type="RefSeq" id="WP_159583524.1">
    <property type="nucleotide sequence ID" value="NZ_JBIPKE010000019.1"/>
</dbReference>
<evidence type="ECO:0000313" key="12">
    <source>
        <dbReference type="Proteomes" id="UP001610063"/>
    </source>
</evidence>
<dbReference type="InterPro" id="IPR042109">
    <property type="entry name" value="Adenylosuccinate_synth_dom1"/>
</dbReference>
<feature type="binding site" evidence="8">
    <location>
        <begin position="41"/>
        <end position="43"/>
    </location>
    <ligand>
        <name>GTP</name>
        <dbReference type="ChEBI" id="CHEBI:37565"/>
    </ligand>
</feature>
<evidence type="ECO:0000256" key="4">
    <source>
        <dbReference type="ARBA" id="ARBA00022741"/>
    </source>
</evidence>
<gene>
    <name evidence="8" type="primary">purA</name>
    <name evidence="11" type="ORF">ACHKAR_15075</name>
</gene>
<feature type="binding site" description="in other chain" evidence="8">
    <location>
        <begin position="14"/>
        <end position="17"/>
    </location>
    <ligand>
        <name>IMP</name>
        <dbReference type="ChEBI" id="CHEBI:58053"/>
        <note>ligand shared between dimeric partners</note>
    </ligand>
</feature>
<feature type="binding site" description="in other chain" evidence="8">
    <location>
        <position position="223"/>
    </location>
    <ligand>
        <name>IMP</name>
        <dbReference type="ChEBI" id="CHEBI:58053"/>
        <note>ligand shared between dimeric partners</note>
    </ligand>
</feature>
<evidence type="ECO:0000256" key="3">
    <source>
        <dbReference type="ARBA" id="ARBA00022723"/>
    </source>
</evidence>
<dbReference type="Gene3D" id="3.90.170.10">
    <property type="entry name" value="Adenylosuccinate Synthetase, subunit A, domain 3"/>
    <property type="match status" value="1"/>
</dbReference>
<dbReference type="Gene3D" id="1.10.300.10">
    <property type="entry name" value="Adenylosuccinate Synthetase, subunit A, domain 2"/>
    <property type="match status" value="1"/>
</dbReference>
<feature type="binding site" evidence="8">
    <location>
        <begin position="298"/>
        <end position="304"/>
    </location>
    <ligand>
        <name>substrate</name>
    </ligand>
</feature>
<dbReference type="CDD" id="cd03108">
    <property type="entry name" value="AdSS"/>
    <property type="match status" value="1"/>
</dbReference>
<dbReference type="SUPFAM" id="SSF52540">
    <property type="entry name" value="P-loop containing nucleoside triphosphate hydrolases"/>
    <property type="match status" value="1"/>
</dbReference>
<comment type="catalytic activity">
    <reaction evidence="8 10">
        <text>IMP + L-aspartate + GTP = N(6)-(1,2-dicarboxyethyl)-AMP + GDP + phosphate + 2 H(+)</text>
        <dbReference type="Rhea" id="RHEA:15753"/>
        <dbReference type="ChEBI" id="CHEBI:15378"/>
        <dbReference type="ChEBI" id="CHEBI:29991"/>
        <dbReference type="ChEBI" id="CHEBI:37565"/>
        <dbReference type="ChEBI" id="CHEBI:43474"/>
        <dbReference type="ChEBI" id="CHEBI:57567"/>
        <dbReference type="ChEBI" id="CHEBI:58053"/>
        <dbReference type="ChEBI" id="CHEBI:58189"/>
        <dbReference type="EC" id="6.3.4.4"/>
    </reaction>
</comment>
<keyword evidence="5 8" id="KW-0658">Purine biosynthesis</keyword>
<dbReference type="NCBIfam" id="NF002223">
    <property type="entry name" value="PRK01117.1"/>
    <property type="match status" value="1"/>
</dbReference>
<organism evidence="11 12">
    <name type="scientific">Marinoscillum luteum</name>
    <dbReference type="NCBI Taxonomy" id="861051"/>
    <lineage>
        <taxon>Bacteria</taxon>
        <taxon>Pseudomonadati</taxon>
        <taxon>Bacteroidota</taxon>
        <taxon>Cytophagia</taxon>
        <taxon>Cytophagales</taxon>
        <taxon>Reichenbachiellaceae</taxon>
        <taxon>Marinoscillum</taxon>
    </lineage>
</organism>
<dbReference type="SMART" id="SM00788">
    <property type="entry name" value="Adenylsucc_synt"/>
    <property type="match status" value="1"/>
</dbReference>
<dbReference type="Pfam" id="PF00709">
    <property type="entry name" value="Adenylsucc_synt"/>
    <property type="match status" value="1"/>
</dbReference>
<dbReference type="GO" id="GO:0004019">
    <property type="term" value="F:adenylosuccinate synthase activity"/>
    <property type="evidence" value="ECO:0007669"/>
    <property type="project" value="UniProtKB-EC"/>
</dbReference>
<feature type="binding site" evidence="8">
    <location>
        <position position="41"/>
    </location>
    <ligand>
        <name>Mg(2+)</name>
        <dbReference type="ChEBI" id="CHEBI:18420"/>
    </ligand>
</feature>
<evidence type="ECO:0000256" key="6">
    <source>
        <dbReference type="ARBA" id="ARBA00022842"/>
    </source>
</evidence>
<evidence type="ECO:0000256" key="2">
    <source>
        <dbReference type="ARBA" id="ARBA00022598"/>
    </source>
</evidence>
<feature type="binding site" description="in other chain" evidence="8">
    <location>
        <position position="238"/>
    </location>
    <ligand>
        <name>IMP</name>
        <dbReference type="ChEBI" id="CHEBI:58053"/>
        <note>ligand shared between dimeric partners</note>
    </ligand>
</feature>
<comment type="subcellular location">
    <subcellularLocation>
        <location evidence="8">Cytoplasm</location>
    </subcellularLocation>
</comment>
<dbReference type="InterPro" id="IPR018220">
    <property type="entry name" value="Adenylosuccin_syn_GTP-bd"/>
</dbReference>
<feature type="active site" evidence="9">
    <location>
        <position position="141"/>
    </location>
</feature>
<feature type="binding site" description="in other chain" evidence="8">
    <location>
        <position position="130"/>
    </location>
    <ligand>
        <name>IMP</name>
        <dbReference type="ChEBI" id="CHEBI:58053"/>
        <note>ligand shared between dimeric partners</note>
    </ligand>
</feature>
<proteinExistence type="inferred from homology"/>
<comment type="similarity">
    <text evidence="8 10">Belongs to the adenylosuccinate synthetase family.</text>
</comment>
<name>A0ABW7NBB5_9BACT</name>
<comment type="subunit">
    <text evidence="1 8">Homodimer.</text>
</comment>
<comment type="caution">
    <text evidence="11">The sequence shown here is derived from an EMBL/GenBank/DDBJ whole genome shotgun (WGS) entry which is preliminary data.</text>
</comment>
<keyword evidence="6 8" id="KW-0460">Magnesium</keyword>
<dbReference type="EMBL" id="JBIPKE010000019">
    <property type="protein sequence ID" value="MFH6984777.1"/>
    <property type="molecule type" value="Genomic_DNA"/>
</dbReference>
<dbReference type="PANTHER" id="PTHR11846">
    <property type="entry name" value="ADENYLOSUCCINATE SYNTHETASE"/>
    <property type="match status" value="1"/>
</dbReference>
<feature type="active site" description="Proton acceptor" evidence="8">
    <location>
        <position position="14"/>
    </location>
</feature>